<keyword evidence="3" id="KW-1003">Cell membrane</keyword>
<feature type="transmembrane region" description="Helical" evidence="8">
    <location>
        <begin position="231"/>
        <end position="248"/>
    </location>
</feature>
<feature type="region of interest" description="Disordered" evidence="7">
    <location>
        <begin position="505"/>
        <end position="524"/>
    </location>
</feature>
<evidence type="ECO:0000259" key="9">
    <source>
        <dbReference type="PROSITE" id="PS50850"/>
    </source>
</evidence>
<dbReference type="PANTHER" id="PTHR42718:SF42">
    <property type="entry name" value="EXPORT PROTEIN"/>
    <property type="match status" value="1"/>
</dbReference>
<feature type="transmembrane region" description="Helical" evidence="8">
    <location>
        <begin position="80"/>
        <end position="99"/>
    </location>
</feature>
<dbReference type="CDD" id="cd17321">
    <property type="entry name" value="MFS_MMR_MDR_like"/>
    <property type="match status" value="1"/>
</dbReference>
<dbReference type="Pfam" id="PF07690">
    <property type="entry name" value="MFS_1"/>
    <property type="match status" value="1"/>
</dbReference>
<dbReference type="InterPro" id="IPR020846">
    <property type="entry name" value="MFS_dom"/>
</dbReference>
<keyword evidence="5 8" id="KW-1133">Transmembrane helix</keyword>
<feature type="transmembrane region" description="Helical" evidence="8">
    <location>
        <begin position="12"/>
        <end position="32"/>
    </location>
</feature>
<dbReference type="SUPFAM" id="SSF103473">
    <property type="entry name" value="MFS general substrate transporter"/>
    <property type="match status" value="1"/>
</dbReference>
<evidence type="ECO:0000256" key="3">
    <source>
        <dbReference type="ARBA" id="ARBA00022475"/>
    </source>
</evidence>
<feature type="transmembrane region" description="Helical" evidence="8">
    <location>
        <begin position="480"/>
        <end position="498"/>
    </location>
</feature>
<gene>
    <name evidence="10" type="ORF">SHK19_18405</name>
</gene>
<organism evidence="10 11">
    <name type="scientific">Nocardioides bizhenqiangii</name>
    <dbReference type="NCBI Taxonomy" id="3095076"/>
    <lineage>
        <taxon>Bacteria</taxon>
        <taxon>Bacillati</taxon>
        <taxon>Actinomycetota</taxon>
        <taxon>Actinomycetes</taxon>
        <taxon>Propionibacteriales</taxon>
        <taxon>Nocardioidaceae</taxon>
        <taxon>Nocardioides</taxon>
    </lineage>
</organism>
<keyword evidence="2" id="KW-0813">Transport</keyword>
<feature type="domain" description="Major facilitator superfamily (MFS) profile" evidence="9">
    <location>
        <begin position="14"/>
        <end position="500"/>
    </location>
</feature>
<feature type="transmembrane region" description="Helical" evidence="8">
    <location>
        <begin position="166"/>
        <end position="187"/>
    </location>
</feature>
<evidence type="ECO:0000313" key="10">
    <source>
        <dbReference type="EMBL" id="WQQ25926.1"/>
    </source>
</evidence>
<dbReference type="InterPro" id="IPR036259">
    <property type="entry name" value="MFS_trans_sf"/>
</dbReference>
<dbReference type="InterPro" id="IPR011701">
    <property type="entry name" value="MFS"/>
</dbReference>
<dbReference type="RefSeq" id="WP_322937100.1">
    <property type="nucleotide sequence ID" value="NZ_CP141059.1"/>
</dbReference>
<feature type="transmembrane region" description="Helical" evidence="8">
    <location>
        <begin position="105"/>
        <end position="127"/>
    </location>
</feature>
<keyword evidence="11" id="KW-1185">Reference proteome</keyword>
<dbReference type="InterPro" id="IPR004638">
    <property type="entry name" value="EmrB-like"/>
</dbReference>
<evidence type="ECO:0000256" key="2">
    <source>
        <dbReference type="ARBA" id="ARBA00022448"/>
    </source>
</evidence>
<feature type="transmembrane region" description="Helical" evidence="8">
    <location>
        <begin position="199"/>
        <end position="219"/>
    </location>
</feature>
<evidence type="ECO:0000256" key="6">
    <source>
        <dbReference type="ARBA" id="ARBA00023136"/>
    </source>
</evidence>
<feature type="transmembrane region" description="Helical" evidence="8">
    <location>
        <begin position="52"/>
        <end position="71"/>
    </location>
</feature>
<evidence type="ECO:0000256" key="8">
    <source>
        <dbReference type="SAM" id="Phobius"/>
    </source>
</evidence>
<reference evidence="11" key="1">
    <citation type="submission" date="2023-12" db="EMBL/GenBank/DDBJ databases">
        <title>Novel species in genus Nocardioides.</title>
        <authorList>
            <person name="Zhou H."/>
        </authorList>
    </citation>
    <scope>NUCLEOTIDE SEQUENCE [LARGE SCALE GENOMIC DNA]</scope>
    <source>
        <strain evidence="11">HM61</strain>
    </source>
</reference>
<dbReference type="PROSITE" id="PS50850">
    <property type="entry name" value="MFS"/>
    <property type="match status" value="1"/>
</dbReference>
<dbReference type="NCBIfam" id="TIGR00711">
    <property type="entry name" value="efflux_EmrB"/>
    <property type="match status" value="1"/>
</dbReference>
<dbReference type="Proteomes" id="UP001327225">
    <property type="component" value="Chromosome"/>
</dbReference>
<feature type="transmembrane region" description="Helical" evidence="8">
    <location>
        <begin position="357"/>
        <end position="379"/>
    </location>
</feature>
<evidence type="ECO:0000256" key="7">
    <source>
        <dbReference type="SAM" id="MobiDB-lite"/>
    </source>
</evidence>
<dbReference type="Gene3D" id="1.20.1250.20">
    <property type="entry name" value="MFS general substrate transporter like domains"/>
    <property type="match status" value="1"/>
</dbReference>
<evidence type="ECO:0000313" key="11">
    <source>
        <dbReference type="Proteomes" id="UP001327225"/>
    </source>
</evidence>
<dbReference type="Gene3D" id="1.20.1720.10">
    <property type="entry name" value="Multidrug resistance protein D"/>
    <property type="match status" value="1"/>
</dbReference>
<feature type="transmembrane region" description="Helical" evidence="8">
    <location>
        <begin position="332"/>
        <end position="351"/>
    </location>
</feature>
<comment type="subcellular location">
    <subcellularLocation>
        <location evidence="1">Cell membrane</location>
        <topology evidence="1">Multi-pass membrane protein</topology>
    </subcellularLocation>
</comment>
<dbReference type="PRINTS" id="PR01036">
    <property type="entry name" value="TCRTETB"/>
</dbReference>
<keyword evidence="4 8" id="KW-0812">Transmembrane</keyword>
<protein>
    <submittedName>
        <fullName evidence="10">MFS transporter</fullName>
    </submittedName>
</protein>
<evidence type="ECO:0000256" key="5">
    <source>
        <dbReference type="ARBA" id="ARBA00022989"/>
    </source>
</evidence>
<name>A0ABZ0ZPQ1_9ACTN</name>
<keyword evidence="6 8" id="KW-0472">Membrane</keyword>
<proteinExistence type="predicted"/>
<dbReference type="EMBL" id="CP141059">
    <property type="protein sequence ID" value="WQQ25926.1"/>
    <property type="molecule type" value="Genomic_DNA"/>
</dbReference>
<evidence type="ECO:0000256" key="1">
    <source>
        <dbReference type="ARBA" id="ARBA00004651"/>
    </source>
</evidence>
<evidence type="ECO:0000256" key="4">
    <source>
        <dbReference type="ARBA" id="ARBA00022692"/>
    </source>
</evidence>
<sequence length="524" mass="53961">MSATPEPYARRWQALGVLAASLLVITIDNTILNVALPSLRADLDVDSSQAQWIVDSYLLVFAGLLLVGGTLGDRFGRRRALILGLLVFGGGSVLAAFAGSANELIAARALMGVGAAGIMPATLSILMNIFPEEERPKAIAAWAGVSGLGVALGPIAGGLLLEEFSWASVFLVNIPIVIGAIFFAKVLVPESSDPETPRVDVVGAVLSIVGLTAIVWGLIEASEQGWTDLTILGAFAMGGSVLAVFLAWEKRVRQPMIDITIFRNLRFSASSLSIMLVFFGLLGTVFMLTTYLQTVLGYTPLEAGLRMIPVAVGLVVGSRAAITVAEKLGTKVAVAGGLLIVACGMQILSQADMDSGYGLVATALVIMGFGMAVGMGPATEAIMSSLPKEKAGVGSAMNDVLRELGGTLGVAVLGSILASKYGSSIDGSVSTLPEPVAAASQDSVEGAHVVAAQLGGDSATNLIASADQAFVTAMGTTTDIAAAVALAGALVALVFLPARRNRLEEEQEETAEPVEHEEAELALV</sequence>
<feature type="transmembrane region" description="Helical" evidence="8">
    <location>
        <begin position="269"/>
        <end position="292"/>
    </location>
</feature>
<accession>A0ABZ0ZPQ1</accession>
<feature type="transmembrane region" description="Helical" evidence="8">
    <location>
        <begin position="139"/>
        <end position="160"/>
    </location>
</feature>
<dbReference type="PANTHER" id="PTHR42718">
    <property type="entry name" value="MAJOR FACILITATOR SUPERFAMILY MULTIDRUG TRANSPORTER MFSC"/>
    <property type="match status" value="1"/>
</dbReference>